<evidence type="ECO:0000256" key="1">
    <source>
        <dbReference type="SAM" id="MobiDB-lite"/>
    </source>
</evidence>
<dbReference type="EMBL" id="CAJVPL010001020">
    <property type="protein sequence ID" value="CAG8547335.1"/>
    <property type="molecule type" value="Genomic_DNA"/>
</dbReference>
<comment type="caution">
    <text evidence="3">The sequence shown here is derived from an EMBL/GenBank/DDBJ whole genome shotgun (WGS) entry which is preliminary data.</text>
</comment>
<protein>
    <submittedName>
        <fullName evidence="3">12626_t:CDS:1</fullName>
    </submittedName>
</protein>
<name>A0A9N9AZN2_9GLOM</name>
<gene>
    <name evidence="3" type="ORF">AGERDE_LOCUS6486</name>
</gene>
<evidence type="ECO:0000313" key="4">
    <source>
        <dbReference type="Proteomes" id="UP000789831"/>
    </source>
</evidence>
<feature type="transmembrane region" description="Helical" evidence="2">
    <location>
        <begin position="226"/>
        <end position="247"/>
    </location>
</feature>
<sequence>MLINYKHLFSKAVHQFSPLIKVEIHHTDDGKTSRIKFRAAPKRVHPNESKSFGEKFGELFRQGGKEESESKKFRGQAESNQDNKVGSVEQNNSGSQLSNKVGGEESDKNVSEIGSSMDIDQFETSTNENLGGSSTTDTSLNLLSDYEIERAEESQLIDLMRRVKKELEIRKELKKHSNSDFRTSNYQVSTHDLENCLSRVENSLKSFQTSNTTNTTLNNDNKGSDAGGVLAVVGVVSALAVGSLVLVKRKLEQNYSCSCVMGGCNHPCASCGKNTLASIQPNANDTGYSLIKQMVGEAQRKARRTGERGDIEVSRTVINSNGEYYCQILVYNTHTKLYRSN</sequence>
<feature type="compositionally biased region" description="Polar residues" evidence="1">
    <location>
        <begin position="77"/>
        <end position="99"/>
    </location>
</feature>
<reference evidence="3" key="1">
    <citation type="submission" date="2021-06" db="EMBL/GenBank/DDBJ databases">
        <authorList>
            <person name="Kallberg Y."/>
            <person name="Tangrot J."/>
            <person name="Rosling A."/>
        </authorList>
    </citation>
    <scope>NUCLEOTIDE SEQUENCE</scope>
    <source>
        <strain evidence="3">MT106</strain>
    </source>
</reference>
<feature type="region of interest" description="Disordered" evidence="1">
    <location>
        <begin position="63"/>
        <end position="111"/>
    </location>
</feature>
<evidence type="ECO:0000313" key="3">
    <source>
        <dbReference type="EMBL" id="CAG8547335.1"/>
    </source>
</evidence>
<feature type="compositionally biased region" description="Basic and acidic residues" evidence="1">
    <location>
        <begin position="63"/>
        <end position="72"/>
    </location>
</feature>
<keyword evidence="2" id="KW-0812">Transmembrane</keyword>
<accession>A0A9N9AZN2</accession>
<keyword evidence="2" id="KW-1133">Transmembrane helix</keyword>
<proteinExistence type="predicted"/>
<keyword evidence="2" id="KW-0472">Membrane</keyword>
<organism evidence="3 4">
    <name type="scientific">Ambispora gerdemannii</name>
    <dbReference type="NCBI Taxonomy" id="144530"/>
    <lineage>
        <taxon>Eukaryota</taxon>
        <taxon>Fungi</taxon>
        <taxon>Fungi incertae sedis</taxon>
        <taxon>Mucoromycota</taxon>
        <taxon>Glomeromycotina</taxon>
        <taxon>Glomeromycetes</taxon>
        <taxon>Archaeosporales</taxon>
        <taxon>Ambisporaceae</taxon>
        <taxon>Ambispora</taxon>
    </lineage>
</organism>
<dbReference type="AlphaFoldDB" id="A0A9N9AZN2"/>
<keyword evidence="4" id="KW-1185">Reference proteome</keyword>
<dbReference type="Proteomes" id="UP000789831">
    <property type="component" value="Unassembled WGS sequence"/>
</dbReference>
<evidence type="ECO:0000256" key="2">
    <source>
        <dbReference type="SAM" id="Phobius"/>
    </source>
</evidence>
<dbReference type="OrthoDB" id="2449372at2759"/>